<evidence type="ECO:0000313" key="1">
    <source>
        <dbReference type="EMBL" id="QIZ70003.1"/>
    </source>
</evidence>
<name>A0A6H1TW66_9CYAN</name>
<evidence type="ECO:0000313" key="2">
    <source>
        <dbReference type="Proteomes" id="UP000500857"/>
    </source>
</evidence>
<dbReference type="AlphaFoldDB" id="A0A6H1TW66"/>
<keyword evidence="2" id="KW-1185">Reference proteome</keyword>
<protein>
    <submittedName>
        <fullName evidence="1">Uncharacterized protein</fullName>
    </submittedName>
</protein>
<sequence length="430" mass="50396">MNYRSDPFNRRNTPEEQRLYDHLLSCVRTETPDRLTERFKALFIDGTGYPDTEIAALLDRLVNSKEAQEEFQYILNRCCHILINRWQTNSQHQKAIPQLVSLFESSSLKFSQPYYQSRRAARLQELVREFSNSEHYLTLQRLARVVDDSENEIEENEKRPLGTYIRRYPYLYSHCLLSDRSSYEHQQTVRKIQAQQQRQFELHLSQYVTYQVRRAQLARQSGLDKARRILKPIANPTLLSDRELYHSLKQFVGKAECGYTYRDLAHSFITHSSEVQSYGEFKAELYDYLVTTTRSDYGKRLFNERLSKQLKGTLPQSNEQKVSDFLIVRTCSQLLNFLVVESVQRPNHFVFIDLISNIGPIATTGLLLKIVLLCRKVKPYLEKKFSILFNHYEDSTDDAIQWLIKMLENLNVALSTNFGAVDLSFISQIA</sequence>
<accession>A0A6H1TW66</accession>
<proteinExistence type="predicted"/>
<gene>
    <name evidence="1" type="ORF">HCG48_04940</name>
</gene>
<dbReference type="RefSeq" id="WP_168568160.1">
    <property type="nucleotide sequence ID" value="NZ_CP051167.1"/>
</dbReference>
<dbReference type="EMBL" id="CP051167">
    <property type="protein sequence ID" value="QIZ70003.1"/>
    <property type="molecule type" value="Genomic_DNA"/>
</dbReference>
<dbReference type="KEGG" id="oxy:HCG48_04940"/>
<organism evidence="1 2">
    <name type="scientific">Oxynema aestuarii AP17</name>
    <dbReference type="NCBI Taxonomy" id="2064643"/>
    <lineage>
        <taxon>Bacteria</taxon>
        <taxon>Bacillati</taxon>
        <taxon>Cyanobacteriota</taxon>
        <taxon>Cyanophyceae</taxon>
        <taxon>Oscillatoriophycideae</taxon>
        <taxon>Oscillatoriales</taxon>
        <taxon>Oscillatoriaceae</taxon>
        <taxon>Oxynema</taxon>
        <taxon>Oxynema aestuarii</taxon>
    </lineage>
</organism>
<dbReference type="Proteomes" id="UP000500857">
    <property type="component" value="Chromosome"/>
</dbReference>
<reference evidence="1 2" key="1">
    <citation type="submission" date="2020-04" db="EMBL/GenBank/DDBJ databases">
        <authorList>
            <person name="Basu S."/>
            <person name="Maruthanayagam V."/>
            <person name="Chakraborty S."/>
            <person name="Pramanik A."/>
            <person name="Mukherjee J."/>
            <person name="Brink B."/>
        </authorList>
    </citation>
    <scope>NUCLEOTIDE SEQUENCE [LARGE SCALE GENOMIC DNA]</scope>
    <source>
        <strain evidence="1 2">AP17</strain>
    </source>
</reference>